<dbReference type="SUPFAM" id="SSF160214">
    <property type="entry name" value="FlaG-like"/>
    <property type="match status" value="1"/>
</dbReference>
<feature type="compositionally biased region" description="Polar residues" evidence="1">
    <location>
        <begin position="1"/>
        <end position="35"/>
    </location>
</feature>
<accession>A0ABW3DD53</accession>
<dbReference type="Pfam" id="PF03646">
    <property type="entry name" value="FlaG"/>
    <property type="match status" value="1"/>
</dbReference>
<evidence type="ECO:0000313" key="3">
    <source>
        <dbReference type="Proteomes" id="UP001597120"/>
    </source>
</evidence>
<dbReference type="InterPro" id="IPR005186">
    <property type="entry name" value="FlaG"/>
</dbReference>
<dbReference type="EMBL" id="JBHTIU010000048">
    <property type="protein sequence ID" value="MFD0870486.1"/>
    <property type="molecule type" value="Genomic_DNA"/>
</dbReference>
<dbReference type="Gene3D" id="3.30.160.170">
    <property type="entry name" value="FlaG-like"/>
    <property type="match status" value="1"/>
</dbReference>
<keyword evidence="2" id="KW-0966">Cell projection</keyword>
<organism evidence="2 3">
    <name type="scientific">Paenibacillus residui</name>
    <dbReference type="NCBI Taxonomy" id="629724"/>
    <lineage>
        <taxon>Bacteria</taxon>
        <taxon>Bacillati</taxon>
        <taxon>Bacillota</taxon>
        <taxon>Bacilli</taxon>
        <taxon>Bacillales</taxon>
        <taxon>Paenibacillaceae</taxon>
        <taxon>Paenibacillus</taxon>
    </lineage>
</organism>
<name>A0ABW3DD53_9BACL</name>
<dbReference type="RefSeq" id="WP_379289182.1">
    <property type="nucleotide sequence ID" value="NZ_JBHTIU010000048.1"/>
</dbReference>
<reference evidence="3" key="1">
    <citation type="journal article" date="2019" name="Int. J. Syst. Evol. Microbiol.">
        <title>The Global Catalogue of Microorganisms (GCM) 10K type strain sequencing project: providing services to taxonomists for standard genome sequencing and annotation.</title>
        <authorList>
            <consortium name="The Broad Institute Genomics Platform"/>
            <consortium name="The Broad Institute Genome Sequencing Center for Infectious Disease"/>
            <person name="Wu L."/>
            <person name="Ma J."/>
        </authorList>
    </citation>
    <scope>NUCLEOTIDE SEQUENCE [LARGE SCALE GENOMIC DNA]</scope>
    <source>
        <strain evidence="3">CCUG 57263</strain>
    </source>
</reference>
<keyword evidence="2" id="KW-0969">Cilium</keyword>
<keyword evidence="2" id="KW-0282">Flagellum</keyword>
<dbReference type="InterPro" id="IPR035924">
    <property type="entry name" value="FlaG-like_sf"/>
</dbReference>
<feature type="region of interest" description="Disordered" evidence="1">
    <location>
        <begin position="1"/>
        <end position="36"/>
    </location>
</feature>
<dbReference type="PANTHER" id="PTHR37166">
    <property type="entry name" value="PROTEIN FLAG"/>
    <property type="match status" value="1"/>
</dbReference>
<gene>
    <name evidence="2" type="ORF">ACFQ03_15125</name>
</gene>
<keyword evidence="3" id="KW-1185">Reference proteome</keyword>
<proteinExistence type="predicted"/>
<evidence type="ECO:0000256" key="1">
    <source>
        <dbReference type="SAM" id="MobiDB-lite"/>
    </source>
</evidence>
<evidence type="ECO:0000313" key="2">
    <source>
        <dbReference type="EMBL" id="MFD0870486.1"/>
    </source>
</evidence>
<protein>
    <submittedName>
        <fullName evidence="2">Flagellar protein FlaG</fullName>
    </submittedName>
</protein>
<dbReference type="PANTHER" id="PTHR37166:SF1">
    <property type="entry name" value="PROTEIN FLAG"/>
    <property type="match status" value="1"/>
</dbReference>
<dbReference type="Proteomes" id="UP001597120">
    <property type="component" value="Unassembled WGS sequence"/>
</dbReference>
<comment type="caution">
    <text evidence="2">The sequence shown here is derived from an EMBL/GenBank/DDBJ whole genome shotgun (WGS) entry which is preliminary data.</text>
</comment>
<sequence>MASNMQINPVGSVKGTSYSQERNLESDPSTRANSDQLRRIKSLHQAELQGEKISISDAQLMRAIERAIKAMEGPHTMFEVSVHEKTNAVMVKVLDRDSGDLIREIPPEKTLDLVAKMMEFAGILIDERR</sequence>